<dbReference type="OrthoDB" id="2922289at2759"/>
<dbReference type="Proteomes" id="UP000443090">
    <property type="component" value="Unassembled WGS sequence"/>
</dbReference>
<sequence>MQTSLEGRFLIPPPCKCPDVCIHAFRDVDSPPGSLFPGYAYLVPPQIARMIIRDDLKCVKEDQQFVSQQWKLHGRQIANKWRKISVKKREEVLKKAVTPQRLQTLHQGEWFSLREYAANIKINTHDDADTYRQVLLLDYLNIDGLKKDPMKLLGMLQNRAVHTPQQWAAYDNLCLAFPWNNHKLALAECSLWMVMYGPHYGTLVPWDHAAIHREELLGFPRAVLLLEAQRILYGVLRNFLIEFVQSSEPGGSSKADEAEPFHLKLKSFGRTDLWSIHTNQPYSAPPTFDIDAMISKARARLDLSSDHLWLLQTDAQYLRREIRLMMNGLPKQLSLHQRYNELGVVLPINVWNFWCWEFIVKACENVKLMQERFAANIRPGQNLPRELEGVLEELSKVLSDYVEVYRSILWKNLSERDAFRGYFGQEVKENQRYIVFIVNYEKENYPDQDPLFYALETILSKKAAGRGPVEMATRWAYLENHLSTTRYEDASRLDSDLYKSFDYLAAAHELQFAMNFHQPMRRRPVSYQELYSEEEIATLGRPTIMSNDIKRMRDKEHRFIPHIIGARGLERFVKVYDSLVNKGKITDEMRLKRHDELTAARRGYWKSVDDIRQTVFRKQGLYQSDDQMREDFEVISRNDEPETAIQDEEERKKIVDKIDARLAAEAAEARAREEYAQTEWGVSIQDEGPSTKPAPKQKDKTRPDEPVLPRDVEPEPPTPAAPAPIQIFVNKKSLDIFTKMYDVSESKMNEIAWNDFVAAMEDAGFSARQQTGSHVVFKPDDGNTYGWRGRVLFDRQHPVSKVDKAQLRSVGKRMARHFAGWGEGSFVERPRGEEAS</sequence>
<dbReference type="InterPro" id="IPR012933">
    <property type="entry name" value="HicA_mRNA_interferase"/>
</dbReference>
<accession>A0A8H8RT05</accession>
<keyword evidence="3" id="KW-1185">Reference proteome</keyword>
<feature type="region of interest" description="Disordered" evidence="1">
    <location>
        <begin position="674"/>
        <end position="723"/>
    </location>
</feature>
<evidence type="ECO:0000256" key="1">
    <source>
        <dbReference type="SAM" id="MobiDB-lite"/>
    </source>
</evidence>
<proteinExistence type="predicted"/>
<dbReference type="Pfam" id="PF07927">
    <property type="entry name" value="HicA_toxin"/>
    <property type="match status" value="1"/>
</dbReference>
<dbReference type="AlphaFoldDB" id="A0A8H8RT05"/>
<comment type="caution">
    <text evidence="2">The sequence shown here is derived from an EMBL/GenBank/DDBJ whole genome shotgun (WGS) entry which is preliminary data.</text>
</comment>
<evidence type="ECO:0000313" key="2">
    <source>
        <dbReference type="EMBL" id="TVY39094.1"/>
    </source>
</evidence>
<organism evidence="2 3">
    <name type="scientific">Lachnellula occidentalis</name>
    <dbReference type="NCBI Taxonomy" id="215460"/>
    <lineage>
        <taxon>Eukaryota</taxon>
        <taxon>Fungi</taxon>
        <taxon>Dikarya</taxon>
        <taxon>Ascomycota</taxon>
        <taxon>Pezizomycotina</taxon>
        <taxon>Leotiomycetes</taxon>
        <taxon>Helotiales</taxon>
        <taxon>Lachnaceae</taxon>
        <taxon>Lachnellula</taxon>
    </lineage>
</organism>
<protein>
    <submittedName>
        <fullName evidence="2">Uncharacterized protein</fullName>
    </submittedName>
</protein>
<dbReference type="PANTHER" id="PTHR40788:SF1">
    <property type="entry name" value="IPA PROTEIN"/>
    <property type="match status" value="1"/>
</dbReference>
<evidence type="ECO:0000313" key="3">
    <source>
        <dbReference type="Proteomes" id="UP000443090"/>
    </source>
</evidence>
<name>A0A8H8RT05_9HELO</name>
<dbReference type="PANTHER" id="PTHR40788">
    <property type="entry name" value="CLR5 DOMAIN-CONTAINING PROTEIN-RELATED"/>
    <property type="match status" value="1"/>
</dbReference>
<gene>
    <name evidence="2" type="ORF">LOCC1_G005276</name>
</gene>
<dbReference type="GO" id="GO:0003729">
    <property type="term" value="F:mRNA binding"/>
    <property type="evidence" value="ECO:0007669"/>
    <property type="project" value="InterPro"/>
</dbReference>
<dbReference type="EMBL" id="QGMI01000549">
    <property type="protein sequence ID" value="TVY39094.1"/>
    <property type="molecule type" value="Genomic_DNA"/>
</dbReference>
<feature type="compositionally biased region" description="Basic and acidic residues" evidence="1">
    <location>
        <begin position="696"/>
        <end position="713"/>
    </location>
</feature>
<reference evidence="2 3" key="1">
    <citation type="submission" date="2018-05" db="EMBL/GenBank/DDBJ databases">
        <title>Genome sequencing and assembly of the regulated plant pathogen Lachnellula willkommii and related sister species for the development of diagnostic species identification markers.</title>
        <authorList>
            <person name="Giroux E."/>
            <person name="Bilodeau G."/>
        </authorList>
    </citation>
    <scope>NUCLEOTIDE SEQUENCE [LARGE SCALE GENOMIC DNA]</scope>
    <source>
        <strain evidence="2 3">CBS 160.35</strain>
    </source>
</reference>